<dbReference type="OrthoDB" id="1432157at2759"/>
<dbReference type="GO" id="GO:0015074">
    <property type="term" value="P:DNA integration"/>
    <property type="evidence" value="ECO:0007669"/>
    <property type="project" value="InterPro"/>
</dbReference>
<dbReference type="InterPro" id="IPR025724">
    <property type="entry name" value="GAG-pre-integrase_dom"/>
</dbReference>
<evidence type="ECO:0000313" key="7">
    <source>
        <dbReference type="Proteomes" id="UP000467841"/>
    </source>
</evidence>
<dbReference type="InterPro" id="IPR036397">
    <property type="entry name" value="RNaseH_sf"/>
</dbReference>
<feature type="domain" description="Integrase catalytic" evidence="5">
    <location>
        <begin position="272"/>
        <end position="375"/>
    </location>
</feature>
<keyword evidence="1" id="KW-0645">Protease</keyword>
<dbReference type="Proteomes" id="UP000467841">
    <property type="component" value="Unassembled WGS sequence"/>
</dbReference>
<keyword evidence="7" id="KW-1185">Reference proteome</keyword>
<organism evidence="6 7">
    <name type="scientific">Microthlaspi erraticum</name>
    <dbReference type="NCBI Taxonomy" id="1685480"/>
    <lineage>
        <taxon>Eukaryota</taxon>
        <taxon>Viridiplantae</taxon>
        <taxon>Streptophyta</taxon>
        <taxon>Embryophyta</taxon>
        <taxon>Tracheophyta</taxon>
        <taxon>Spermatophyta</taxon>
        <taxon>Magnoliopsida</taxon>
        <taxon>eudicotyledons</taxon>
        <taxon>Gunneridae</taxon>
        <taxon>Pentapetalae</taxon>
        <taxon>rosids</taxon>
        <taxon>malvids</taxon>
        <taxon>Brassicales</taxon>
        <taxon>Brassicaceae</taxon>
        <taxon>Coluteocarpeae</taxon>
        <taxon>Microthlaspi</taxon>
    </lineage>
</organism>
<evidence type="ECO:0008006" key="8">
    <source>
        <dbReference type="Google" id="ProtNLM"/>
    </source>
</evidence>
<dbReference type="GO" id="GO:0008233">
    <property type="term" value="F:peptidase activity"/>
    <property type="evidence" value="ECO:0007669"/>
    <property type="project" value="UniProtKB-KW"/>
</dbReference>
<feature type="domain" description="CCHC-type" evidence="4">
    <location>
        <begin position="69"/>
        <end position="83"/>
    </location>
</feature>
<dbReference type="Gene3D" id="4.10.60.10">
    <property type="entry name" value="Zinc finger, CCHC-type"/>
    <property type="match status" value="1"/>
</dbReference>
<evidence type="ECO:0000259" key="5">
    <source>
        <dbReference type="PROSITE" id="PS50994"/>
    </source>
</evidence>
<dbReference type="InterPro" id="IPR001584">
    <property type="entry name" value="Integrase_cat-core"/>
</dbReference>
<comment type="caution">
    <text evidence="6">The sequence shown here is derived from an EMBL/GenBank/DDBJ whole genome shotgun (WGS) entry which is preliminary data.</text>
</comment>
<dbReference type="Pfam" id="PF00665">
    <property type="entry name" value="rve"/>
    <property type="match status" value="1"/>
</dbReference>
<name>A0A6D2K6T3_9BRAS</name>
<dbReference type="GO" id="GO:0003676">
    <property type="term" value="F:nucleic acid binding"/>
    <property type="evidence" value="ECO:0007669"/>
    <property type="project" value="InterPro"/>
</dbReference>
<keyword evidence="1" id="KW-0378">Hydrolase</keyword>
<dbReference type="Pfam" id="PF22936">
    <property type="entry name" value="Pol_BBD"/>
    <property type="match status" value="1"/>
</dbReference>
<evidence type="ECO:0000256" key="1">
    <source>
        <dbReference type="ARBA" id="ARBA00022670"/>
    </source>
</evidence>
<dbReference type="SUPFAM" id="SSF53098">
    <property type="entry name" value="Ribonuclease H-like"/>
    <property type="match status" value="1"/>
</dbReference>
<evidence type="ECO:0000259" key="4">
    <source>
        <dbReference type="PROSITE" id="PS50158"/>
    </source>
</evidence>
<dbReference type="SMART" id="SM00343">
    <property type="entry name" value="ZnF_C2HC"/>
    <property type="match status" value="1"/>
</dbReference>
<dbReference type="PANTHER" id="PTHR42648:SF25">
    <property type="entry name" value="RNA-DIRECTED DNA POLYMERASE"/>
    <property type="match status" value="1"/>
</dbReference>
<proteinExistence type="predicted"/>
<protein>
    <recommendedName>
        <fullName evidence="8">Integrase catalytic domain-containing protein</fullName>
    </recommendedName>
</protein>
<dbReference type="Pfam" id="PF13976">
    <property type="entry name" value="gag_pre-integrs"/>
    <property type="match status" value="1"/>
</dbReference>
<dbReference type="GO" id="GO:0006508">
    <property type="term" value="P:proteolysis"/>
    <property type="evidence" value="ECO:0007669"/>
    <property type="project" value="UniProtKB-KW"/>
</dbReference>
<dbReference type="InterPro" id="IPR012337">
    <property type="entry name" value="RNaseH-like_sf"/>
</dbReference>
<dbReference type="InterPro" id="IPR036875">
    <property type="entry name" value="Znf_CCHC_sf"/>
</dbReference>
<reference evidence="6" key="1">
    <citation type="submission" date="2020-01" db="EMBL/GenBank/DDBJ databases">
        <authorList>
            <person name="Mishra B."/>
        </authorList>
    </citation>
    <scope>NUCLEOTIDE SEQUENCE [LARGE SCALE GENOMIC DNA]</scope>
</reference>
<dbReference type="PROSITE" id="PS50994">
    <property type="entry name" value="INTEGRASE"/>
    <property type="match status" value="1"/>
</dbReference>
<dbReference type="GO" id="GO:0008270">
    <property type="term" value="F:zinc ion binding"/>
    <property type="evidence" value="ECO:0007669"/>
    <property type="project" value="UniProtKB-KW"/>
</dbReference>
<accession>A0A6D2K6T3</accession>
<dbReference type="PANTHER" id="PTHR42648">
    <property type="entry name" value="TRANSPOSASE, PUTATIVE-RELATED"/>
    <property type="match status" value="1"/>
</dbReference>
<dbReference type="AlphaFoldDB" id="A0A6D2K6T3"/>
<dbReference type="Gene3D" id="3.30.420.10">
    <property type="entry name" value="Ribonuclease H-like superfamily/Ribonuclease H"/>
    <property type="match status" value="1"/>
</dbReference>
<sequence>MTVDGLHSSLLVHEQKIRRRGNEEQVLKVEYDHQSGRGRGRGYSGRGGSSTTRGRGGTRPPLNRATVECFRCHKLGHFQYECPTTEKGANYVEVDEGEPLLLMAHTEITEKEVRGLWFHDSGCSNYMTGNKEWFMELDDNFRHGVRLGNSSRMEVIGKGDVKFEVEGLTQIGVEVLISEGRCKLFRPRRGLIVNTKMTANRMFIVSEIMKIDMDKCLKVEEDEKACLWHKRYGHLNNTSIRAMLDKQLVKGLPQMKEASKVCEVCNIVKQHREAIPKKSQWRETEKLKLIHAGLCGPISPISHSGKKYIFLLVDDFSRKSWIYLLSEKNEAFDVFKTFKSLVEKEAGTSLCSLRTDRGGEFTSNAFNQFCKEHGI</sequence>
<dbReference type="InterPro" id="IPR039537">
    <property type="entry name" value="Retrotran_Ty1/copia-like"/>
</dbReference>
<keyword evidence="2" id="KW-0862">Zinc</keyword>
<dbReference type="PROSITE" id="PS50158">
    <property type="entry name" value="ZF_CCHC"/>
    <property type="match status" value="1"/>
</dbReference>
<keyword evidence="2" id="KW-0479">Metal-binding</keyword>
<evidence type="ECO:0000256" key="2">
    <source>
        <dbReference type="PROSITE-ProRule" id="PRU00047"/>
    </source>
</evidence>
<evidence type="ECO:0000313" key="6">
    <source>
        <dbReference type="EMBL" id="CAA7052586.1"/>
    </source>
</evidence>
<evidence type="ECO:0000256" key="3">
    <source>
        <dbReference type="SAM" id="MobiDB-lite"/>
    </source>
</evidence>
<dbReference type="InterPro" id="IPR054722">
    <property type="entry name" value="PolX-like_BBD"/>
</dbReference>
<dbReference type="EMBL" id="CACVBM020001502">
    <property type="protein sequence ID" value="CAA7052586.1"/>
    <property type="molecule type" value="Genomic_DNA"/>
</dbReference>
<keyword evidence="2" id="KW-0863">Zinc-finger</keyword>
<dbReference type="InterPro" id="IPR001878">
    <property type="entry name" value="Znf_CCHC"/>
</dbReference>
<gene>
    <name evidence="6" type="ORF">MERR_LOCUS39821</name>
</gene>
<dbReference type="SUPFAM" id="SSF57756">
    <property type="entry name" value="Retrovirus zinc finger-like domains"/>
    <property type="match status" value="1"/>
</dbReference>
<feature type="region of interest" description="Disordered" evidence="3">
    <location>
        <begin position="32"/>
        <end position="62"/>
    </location>
</feature>